<feature type="transmembrane region" description="Helical" evidence="1">
    <location>
        <begin position="159"/>
        <end position="181"/>
    </location>
</feature>
<organism evidence="2 3">
    <name type="scientific">Lipingzhangella halophila</name>
    <dbReference type="NCBI Taxonomy" id="1783352"/>
    <lineage>
        <taxon>Bacteria</taxon>
        <taxon>Bacillati</taxon>
        <taxon>Actinomycetota</taxon>
        <taxon>Actinomycetes</taxon>
        <taxon>Streptosporangiales</taxon>
        <taxon>Nocardiopsidaceae</taxon>
        <taxon>Lipingzhangella</taxon>
    </lineage>
</organism>
<evidence type="ECO:0000313" key="3">
    <source>
        <dbReference type="Proteomes" id="UP000523007"/>
    </source>
</evidence>
<sequence>MSRVPLATTTLLRCGMVAGPLFVAVFTVAGAVRPDYDPLRHPVSSLSLTGAGWVQIANFVGSGLLMIAFGAGVWRVLRSAGRPGIKPWLVGGYGVGLVGAGVFVTDPLSGYPPGAPQEIVYTWSGILHDAFSALVFLIGLPLACLAFTGWFWRRRELGWAGYSLLTAVAFVAAFVLASLGFEQDPGLVAVAGFYQRAALVVSSAWFTLLAVRLHGQRVPGVGDAGPAAARPRGRPGPQRP</sequence>
<gene>
    <name evidence="2" type="ORF">F4561_005460</name>
</gene>
<feature type="transmembrane region" description="Helical" evidence="1">
    <location>
        <begin position="52"/>
        <end position="77"/>
    </location>
</feature>
<evidence type="ECO:0008006" key="4">
    <source>
        <dbReference type="Google" id="ProtNLM"/>
    </source>
</evidence>
<dbReference type="InterPro" id="IPR009339">
    <property type="entry name" value="DUF998"/>
</dbReference>
<dbReference type="Pfam" id="PF06197">
    <property type="entry name" value="DUF998"/>
    <property type="match status" value="1"/>
</dbReference>
<feature type="transmembrane region" description="Helical" evidence="1">
    <location>
        <begin position="193"/>
        <end position="211"/>
    </location>
</feature>
<feature type="transmembrane region" description="Helical" evidence="1">
    <location>
        <begin position="130"/>
        <end position="152"/>
    </location>
</feature>
<dbReference type="EMBL" id="JACHJT010000001">
    <property type="protein sequence ID" value="MBB4934640.1"/>
    <property type="molecule type" value="Genomic_DNA"/>
</dbReference>
<accession>A0A7W7RMB8</accession>
<protein>
    <recommendedName>
        <fullName evidence="4">DUF998 domain-containing protein</fullName>
    </recommendedName>
</protein>
<feature type="transmembrane region" description="Helical" evidence="1">
    <location>
        <begin position="12"/>
        <end position="32"/>
    </location>
</feature>
<keyword evidence="1" id="KW-1133">Transmembrane helix</keyword>
<dbReference type="AlphaFoldDB" id="A0A7W7RMB8"/>
<dbReference type="RefSeq" id="WP_184582859.1">
    <property type="nucleotide sequence ID" value="NZ_JACHJT010000001.1"/>
</dbReference>
<dbReference type="Proteomes" id="UP000523007">
    <property type="component" value="Unassembled WGS sequence"/>
</dbReference>
<comment type="caution">
    <text evidence="2">The sequence shown here is derived from an EMBL/GenBank/DDBJ whole genome shotgun (WGS) entry which is preliminary data.</text>
</comment>
<name>A0A7W7RMB8_9ACTN</name>
<evidence type="ECO:0000313" key="2">
    <source>
        <dbReference type="EMBL" id="MBB4934640.1"/>
    </source>
</evidence>
<keyword evidence="1" id="KW-0812">Transmembrane</keyword>
<evidence type="ECO:0000256" key="1">
    <source>
        <dbReference type="SAM" id="Phobius"/>
    </source>
</evidence>
<feature type="transmembrane region" description="Helical" evidence="1">
    <location>
        <begin position="89"/>
        <end position="110"/>
    </location>
</feature>
<reference evidence="2 3" key="1">
    <citation type="submission" date="2020-08" db="EMBL/GenBank/DDBJ databases">
        <title>Sequencing the genomes of 1000 actinobacteria strains.</title>
        <authorList>
            <person name="Klenk H.-P."/>
        </authorList>
    </citation>
    <scope>NUCLEOTIDE SEQUENCE [LARGE SCALE GENOMIC DNA]</scope>
    <source>
        <strain evidence="2 3">DSM 102030</strain>
    </source>
</reference>
<keyword evidence="3" id="KW-1185">Reference proteome</keyword>
<keyword evidence="1" id="KW-0472">Membrane</keyword>
<proteinExistence type="predicted"/>